<dbReference type="InterPro" id="IPR003961">
    <property type="entry name" value="FN3_dom"/>
</dbReference>
<dbReference type="FunFam" id="2.60.40.10:FF:000287">
    <property type="entry name" value="Prolactin receptor"/>
    <property type="match status" value="1"/>
</dbReference>
<keyword evidence="6" id="KW-0812">Transmembrane</keyword>
<dbReference type="GO" id="GO:0046872">
    <property type="term" value="F:metal ion binding"/>
    <property type="evidence" value="ECO:0007669"/>
    <property type="project" value="UniProtKB-KW"/>
</dbReference>
<dbReference type="InterPro" id="IPR015152">
    <property type="entry name" value="Growth/epo_recpt_lig-bind"/>
</dbReference>
<reference evidence="8" key="2">
    <citation type="submission" date="2025-09" db="UniProtKB">
        <authorList>
            <consortium name="Ensembl"/>
        </authorList>
    </citation>
    <scope>IDENTIFICATION</scope>
</reference>
<dbReference type="Gene3D" id="2.60.40.10">
    <property type="entry name" value="Immunoglobulins"/>
    <property type="match status" value="2"/>
</dbReference>
<keyword evidence="2" id="KW-0677">Repeat</keyword>
<protein>
    <recommendedName>
        <fullName evidence="6">Prolactin receptor</fullName>
        <shortName evidence="6">PRL-R</shortName>
    </recommendedName>
</protein>
<evidence type="ECO:0000259" key="7">
    <source>
        <dbReference type="PROSITE" id="PS50853"/>
    </source>
</evidence>
<dbReference type="GO" id="GO:0019955">
    <property type="term" value="F:cytokine binding"/>
    <property type="evidence" value="ECO:0007669"/>
    <property type="project" value="TreeGrafter"/>
</dbReference>
<dbReference type="GO" id="GO:0004896">
    <property type="term" value="F:cytokine receptor activity"/>
    <property type="evidence" value="ECO:0007669"/>
    <property type="project" value="TreeGrafter"/>
</dbReference>
<feature type="chain" id="PRO_5034274707" description="Prolactin receptor" evidence="6">
    <location>
        <begin position="22"/>
        <end position="517"/>
    </location>
</feature>
<dbReference type="GO" id="GO:0009897">
    <property type="term" value="C:external side of plasma membrane"/>
    <property type="evidence" value="ECO:0007669"/>
    <property type="project" value="TreeGrafter"/>
</dbReference>
<keyword evidence="3 6" id="KW-1015">Disulfide bond</keyword>
<dbReference type="PANTHER" id="PTHR23036">
    <property type="entry name" value="CYTOKINE RECEPTOR"/>
    <property type="match status" value="1"/>
</dbReference>
<evidence type="ECO:0000256" key="6">
    <source>
        <dbReference type="RuleBase" id="RU365035"/>
    </source>
</evidence>
<dbReference type="GO" id="GO:0043235">
    <property type="term" value="C:receptor complex"/>
    <property type="evidence" value="ECO:0007669"/>
    <property type="project" value="TreeGrafter"/>
</dbReference>
<evidence type="ECO:0000256" key="4">
    <source>
        <dbReference type="ARBA" id="ARBA00023170"/>
    </source>
</evidence>
<dbReference type="SUPFAM" id="SSF49265">
    <property type="entry name" value="Fibronectin type III"/>
    <property type="match status" value="2"/>
</dbReference>
<dbReference type="PROSITE" id="PS50853">
    <property type="entry name" value="FN3"/>
    <property type="match status" value="1"/>
</dbReference>
<accession>A0A8C6USQ7</accession>
<keyword evidence="4 6" id="KW-0675">Receptor</keyword>
<dbReference type="InterPro" id="IPR036116">
    <property type="entry name" value="FN3_sf"/>
</dbReference>
<gene>
    <name evidence="6" type="primary">PRLR</name>
</gene>
<dbReference type="PANTHER" id="PTHR23036:SF86">
    <property type="entry name" value="PROLACTIN RECEPTOR"/>
    <property type="match status" value="1"/>
</dbReference>
<keyword evidence="6" id="KW-0479">Metal-binding</keyword>
<sequence length="517" mass="59763">MTLSTRLKRLVGWALVILISAVSHNSPPGKPVLKQCHSPDKEIFTCWWEPNAHDGEDTTYRLLYEKELTIGILECPDYHTAGKNSCFFDKNHTSIWVDYFLTVVAINAFGNTTSDVYKIDVVDIVKPNPPENVTLWLELCEDIPTIHVTWNSFNIGTKCGWITPKYQLRFKKVDSKWNIKYVGEQTQFSIYSASPGKLYIVQVQCALDNGAWSEWSNTTFIQVPRSESKQHIWILVSFSAILLFAAVCIMFIKKKRYTNKCCLFHSIQQWLLPPVPGPRIKGIDVQLLKNGRSHEATRALLINHGFPWNGMPWKNQAEEYLLVRDDNKLLNEDQKHTHGKMISNNCHSKPNINNQLNVHNSMNFKEEKTILDDLVDTSQSELVNELNYVNTMKTDTAFSIDTIYVRNVKPVENSRYVDIQRQDVDMEYSTVREPMLFPEKQNKVINRQQERLPYDYTRVKEVNGDMLLLQDPSFRNNTQNTDYINPTPLHPVTEKVHECAESLNDGYVDNPHTHNVK</sequence>
<comment type="domain">
    <text evidence="6">The WSXWS motif appears to be necessary for proper protein folding and thereby efficient intracellular transport and cell-surface receptor binding.</text>
</comment>
<keyword evidence="5" id="KW-0325">Glycoprotein</keyword>
<keyword evidence="9" id="KW-1185">Reference proteome</keyword>
<dbReference type="Pfam" id="PF09067">
    <property type="entry name" value="EpoR_lig-bind"/>
    <property type="match status" value="1"/>
</dbReference>
<feature type="domain" description="Fibronectin type-III" evidence="7">
    <location>
        <begin position="129"/>
        <end position="226"/>
    </location>
</feature>
<dbReference type="InterPro" id="IPR050379">
    <property type="entry name" value="Type-I_Cytokine_Rcpt"/>
</dbReference>
<evidence type="ECO:0000256" key="2">
    <source>
        <dbReference type="ARBA" id="ARBA00022737"/>
    </source>
</evidence>
<proteinExistence type="inferred from homology"/>
<comment type="similarity">
    <text evidence="6">Belongs to the type I cytokine receptor family. Type 1 subfamily.</text>
</comment>
<keyword evidence="1 6" id="KW-0732">Signal</keyword>
<dbReference type="Proteomes" id="UP000694523">
    <property type="component" value="Unplaced"/>
</dbReference>
<keyword evidence="6" id="KW-0472">Membrane</keyword>
<name>A0A8C6USQ7_9GOBI</name>
<reference evidence="8" key="1">
    <citation type="submission" date="2025-08" db="UniProtKB">
        <authorList>
            <consortium name="Ensembl"/>
        </authorList>
    </citation>
    <scope>IDENTIFICATION</scope>
</reference>
<dbReference type="InterPro" id="IPR013783">
    <property type="entry name" value="Ig-like_fold"/>
</dbReference>
<comment type="function">
    <text evidence="6">This is a receptor for the anterior pituitary hormone prolactin.</text>
</comment>
<evidence type="ECO:0000313" key="9">
    <source>
        <dbReference type="Proteomes" id="UP000694523"/>
    </source>
</evidence>
<feature type="signal peptide" evidence="6">
    <location>
        <begin position="1"/>
        <end position="21"/>
    </location>
</feature>
<feature type="transmembrane region" description="Helical" evidence="6">
    <location>
        <begin position="232"/>
        <end position="252"/>
    </location>
</feature>
<keyword evidence="6" id="KW-1133">Transmembrane helix</keyword>
<evidence type="ECO:0000256" key="5">
    <source>
        <dbReference type="ARBA" id="ARBA00023180"/>
    </source>
</evidence>
<comment type="subcellular location">
    <subcellularLocation>
        <location evidence="6">Membrane</location>
        <topology evidence="6">Single-pass type I membrane protein</topology>
    </subcellularLocation>
</comment>
<dbReference type="CDD" id="cd00063">
    <property type="entry name" value="FN3"/>
    <property type="match status" value="1"/>
</dbReference>
<comment type="domain">
    <text evidence="6">The box 1 motif is required for JAK interaction and/or activation.</text>
</comment>
<evidence type="ECO:0000256" key="3">
    <source>
        <dbReference type="ARBA" id="ARBA00023157"/>
    </source>
</evidence>
<keyword evidence="6" id="KW-0862">Zinc</keyword>
<dbReference type="AlphaFoldDB" id="A0A8C6USQ7"/>
<organism evidence="8 9">
    <name type="scientific">Neogobius melanostomus</name>
    <name type="common">round goby</name>
    <dbReference type="NCBI Taxonomy" id="47308"/>
    <lineage>
        <taxon>Eukaryota</taxon>
        <taxon>Metazoa</taxon>
        <taxon>Chordata</taxon>
        <taxon>Craniata</taxon>
        <taxon>Vertebrata</taxon>
        <taxon>Euteleostomi</taxon>
        <taxon>Actinopterygii</taxon>
        <taxon>Neopterygii</taxon>
        <taxon>Teleostei</taxon>
        <taxon>Neoteleostei</taxon>
        <taxon>Acanthomorphata</taxon>
        <taxon>Gobiaria</taxon>
        <taxon>Gobiiformes</taxon>
        <taxon>Gobioidei</taxon>
        <taxon>Gobiidae</taxon>
        <taxon>Benthophilinae</taxon>
        <taxon>Neogobiini</taxon>
        <taxon>Neogobius</taxon>
    </lineage>
</organism>
<evidence type="ECO:0000313" key="8">
    <source>
        <dbReference type="Ensembl" id="ENSNMLP00000037388.1"/>
    </source>
</evidence>
<dbReference type="Ensembl" id="ENSNMLT00000041639.1">
    <property type="protein sequence ID" value="ENSNMLP00000037388.1"/>
    <property type="gene ID" value="ENSNMLG00000023143.1"/>
</dbReference>
<evidence type="ECO:0000256" key="1">
    <source>
        <dbReference type="ARBA" id="ARBA00022729"/>
    </source>
</evidence>